<proteinExistence type="predicted"/>
<sequence length="184" mass="20414">MALLQLADLGVADVEIENRIEFGEGKPVTTRTPQLVHALDQERLPFEYRDESAGTRTWFELIGPVLTALREGTIIVFDELDASLHPTLTAQLVKLFELKTSNPQGAQLIFTSHDTNLLNHLNRDEVWLTEKVSNGSTRFAALSDFAGERVRRSANLESGYLSGRFGALPDVSRPEVLRDLGLIG</sequence>
<dbReference type="GO" id="GO:0016887">
    <property type="term" value="F:ATP hydrolysis activity"/>
    <property type="evidence" value="ECO:0007669"/>
    <property type="project" value="InterPro"/>
</dbReference>
<dbReference type="InterPro" id="IPR003959">
    <property type="entry name" value="ATPase_AAA_core"/>
</dbReference>
<evidence type="ECO:0000313" key="2">
    <source>
        <dbReference type="EMBL" id="MQY26791.1"/>
    </source>
</evidence>
<evidence type="ECO:0000313" key="3">
    <source>
        <dbReference type="Proteomes" id="UP000431401"/>
    </source>
</evidence>
<dbReference type="GO" id="GO:0005524">
    <property type="term" value="F:ATP binding"/>
    <property type="evidence" value="ECO:0007669"/>
    <property type="project" value="InterPro"/>
</dbReference>
<gene>
    <name evidence="2" type="ORF">NRB56_23640</name>
</gene>
<dbReference type="Proteomes" id="UP000431401">
    <property type="component" value="Unassembled WGS sequence"/>
</dbReference>
<dbReference type="EMBL" id="WEGI01000004">
    <property type="protein sequence ID" value="MQY26791.1"/>
    <property type="molecule type" value="Genomic_DNA"/>
</dbReference>
<evidence type="ECO:0000259" key="1">
    <source>
        <dbReference type="Pfam" id="PF13304"/>
    </source>
</evidence>
<comment type="caution">
    <text evidence="2">The sequence shown here is derived from an EMBL/GenBank/DDBJ whole genome shotgun (WGS) entry which is preliminary data.</text>
</comment>
<dbReference type="Pfam" id="PF13304">
    <property type="entry name" value="AAA_21"/>
    <property type="match status" value="1"/>
</dbReference>
<dbReference type="Gene3D" id="3.40.50.300">
    <property type="entry name" value="P-loop containing nucleotide triphosphate hydrolases"/>
    <property type="match status" value="1"/>
</dbReference>
<feature type="domain" description="ATPase AAA-type core" evidence="1">
    <location>
        <begin position="9"/>
        <end position="119"/>
    </location>
</feature>
<keyword evidence="3" id="KW-1185">Reference proteome</keyword>
<dbReference type="RefSeq" id="WP_264767015.1">
    <property type="nucleotide sequence ID" value="NZ_WEGI01000004.1"/>
</dbReference>
<reference evidence="2 3" key="1">
    <citation type="submission" date="2019-10" db="EMBL/GenBank/DDBJ databases">
        <title>Nocardia macrotermitis sp. nov. and Nocardia aurantia sp. nov., isolated from the gut of fungus growing-termite Macrotermes natalensis.</title>
        <authorList>
            <person name="Benndorf R."/>
            <person name="Schwitalla J."/>
            <person name="Martin K."/>
            <person name="De Beer W."/>
            <person name="Kaster A.-K."/>
            <person name="Vollmers J."/>
            <person name="Poulsen M."/>
            <person name="Beemelmanns C."/>
        </authorList>
    </citation>
    <scope>NUCLEOTIDE SEQUENCE [LARGE SCALE GENOMIC DNA]</scope>
    <source>
        <strain evidence="2 3">RB56</strain>
    </source>
</reference>
<dbReference type="SUPFAM" id="SSF52540">
    <property type="entry name" value="P-loop containing nucleoside triphosphate hydrolases"/>
    <property type="match status" value="1"/>
</dbReference>
<dbReference type="InterPro" id="IPR027417">
    <property type="entry name" value="P-loop_NTPase"/>
</dbReference>
<dbReference type="AlphaFoldDB" id="A0A7K0DM98"/>
<dbReference type="PANTHER" id="PTHR40396:SF1">
    <property type="entry name" value="ATPASE AAA-TYPE CORE DOMAIN-CONTAINING PROTEIN"/>
    <property type="match status" value="1"/>
</dbReference>
<dbReference type="PANTHER" id="PTHR40396">
    <property type="entry name" value="ATPASE-LIKE PROTEIN"/>
    <property type="match status" value="1"/>
</dbReference>
<name>A0A7K0DM98_9NOCA</name>
<accession>A0A7K0DM98</accession>
<protein>
    <recommendedName>
        <fullName evidence="1">ATPase AAA-type core domain-containing protein</fullName>
    </recommendedName>
</protein>
<organism evidence="2 3">
    <name type="scientific">Nocardia aurantia</name>
    <dbReference type="NCBI Taxonomy" id="2585199"/>
    <lineage>
        <taxon>Bacteria</taxon>
        <taxon>Bacillati</taxon>
        <taxon>Actinomycetota</taxon>
        <taxon>Actinomycetes</taxon>
        <taxon>Mycobacteriales</taxon>
        <taxon>Nocardiaceae</taxon>
        <taxon>Nocardia</taxon>
    </lineage>
</organism>